<dbReference type="InterPro" id="IPR036812">
    <property type="entry name" value="NAD(P)_OxRdtase_dom_sf"/>
</dbReference>
<dbReference type="Pfam" id="PF00248">
    <property type="entry name" value="Aldo_ket_red"/>
    <property type="match status" value="1"/>
</dbReference>
<dbReference type="PANTHER" id="PTHR43827:SF3">
    <property type="entry name" value="NADP-DEPENDENT OXIDOREDUCTASE DOMAIN-CONTAINING PROTEIN"/>
    <property type="match status" value="1"/>
</dbReference>
<reference evidence="6" key="1">
    <citation type="journal article" date="2019" name="Int. J. Syst. Evol. Microbiol.">
        <title>The Global Catalogue of Microorganisms (GCM) 10K type strain sequencing project: providing services to taxonomists for standard genome sequencing and annotation.</title>
        <authorList>
            <consortium name="The Broad Institute Genomics Platform"/>
            <consortium name="The Broad Institute Genome Sequencing Center for Infectious Disease"/>
            <person name="Wu L."/>
            <person name="Ma J."/>
        </authorList>
    </citation>
    <scope>NUCLEOTIDE SEQUENCE [LARGE SCALE GENOMIC DNA]</scope>
    <source>
        <strain evidence="6">CCUG 51308</strain>
    </source>
</reference>
<dbReference type="RefSeq" id="WP_382164794.1">
    <property type="nucleotide sequence ID" value="NZ_JBHTBR010000002.1"/>
</dbReference>
<dbReference type="PRINTS" id="PR00069">
    <property type="entry name" value="ALDKETRDTASE"/>
</dbReference>
<feature type="domain" description="NADP-dependent oxidoreductase" evidence="4">
    <location>
        <begin position="29"/>
        <end position="257"/>
    </location>
</feature>
<keyword evidence="2" id="KW-0521">NADP</keyword>
<comment type="similarity">
    <text evidence="1">Belongs to the aldo/keto reductase family.</text>
</comment>
<evidence type="ECO:0000256" key="2">
    <source>
        <dbReference type="ARBA" id="ARBA00022857"/>
    </source>
</evidence>
<dbReference type="InterPro" id="IPR020471">
    <property type="entry name" value="AKR"/>
</dbReference>
<proteinExistence type="inferred from homology"/>
<evidence type="ECO:0000256" key="3">
    <source>
        <dbReference type="ARBA" id="ARBA00023002"/>
    </source>
</evidence>
<evidence type="ECO:0000259" key="4">
    <source>
        <dbReference type="Pfam" id="PF00248"/>
    </source>
</evidence>
<dbReference type="CDD" id="cd19140">
    <property type="entry name" value="AKR_AKR3F3"/>
    <property type="match status" value="1"/>
</dbReference>
<dbReference type="Proteomes" id="UP001596492">
    <property type="component" value="Unassembled WGS sequence"/>
</dbReference>
<dbReference type="EMBL" id="JBHTBR010000002">
    <property type="protein sequence ID" value="MFC7290149.1"/>
    <property type="molecule type" value="Genomic_DNA"/>
</dbReference>
<keyword evidence="3" id="KW-0560">Oxidoreductase</keyword>
<dbReference type="SUPFAM" id="SSF51430">
    <property type="entry name" value="NAD(P)-linked oxidoreductase"/>
    <property type="match status" value="1"/>
</dbReference>
<dbReference type="InterPro" id="IPR023210">
    <property type="entry name" value="NADP_OxRdtase_dom"/>
</dbReference>
<dbReference type="PANTHER" id="PTHR43827">
    <property type="entry name" value="2,5-DIKETO-D-GLUCONIC ACID REDUCTASE"/>
    <property type="match status" value="1"/>
</dbReference>
<gene>
    <name evidence="5" type="ORF">ACFQS8_00845</name>
</gene>
<accession>A0ABW2IGM5</accession>
<evidence type="ECO:0000313" key="6">
    <source>
        <dbReference type="Proteomes" id="UP001596492"/>
    </source>
</evidence>
<sequence length="277" mass="31790">MSLTTTHFGMELPRIGLGTRGLSGMTCKTEVQKALSLGYRYIETAQIYNNERQIGAAIKESKVPRDDLFVSTKVWIDDYRLYDLLWSVRESLDRLRLDHVDLLILHWPNEKYSLHRTMDAMNEAKELGLTRHLGVANFTASQFQTVSEYSENPILCNEIEYHPLINQSRVIDATHKTGAAIVAYGPTADGEALNHYEISRIALDHGKSKTQIIMRWMMQQEGIIALPRATRRSSLEECIDVFDFELTSEEMQTIDKLRSNNRRLFDPAFAPHWDDVA</sequence>
<protein>
    <submittedName>
        <fullName evidence="5">Aldo/keto reductase</fullName>
    </submittedName>
</protein>
<name>A0ABW2IGM5_9PROT</name>
<organism evidence="5 6">
    <name type="scientific">Hirschia litorea</name>
    <dbReference type="NCBI Taxonomy" id="1199156"/>
    <lineage>
        <taxon>Bacteria</taxon>
        <taxon>Pseudomonadati</taxon>
        <taxon>Pseudomonadota</taxon>
        <taxon>Alphaproteobacteria</taxon>
        <taxon>Hyphomonadales</taxon>
        <taxon>Hyphomonadaceae</taxon>
        <taxon>Hirschia</taxon>
    </lineage>
</organism>
<evidence type="ECO:0000256" key="1">
    <source>
        <dbReference type="ARBA" id="ARBA00007905"/>
    </source>
</evidence>
<dbReference type="PIRSF" id="PIRSF000097">
    <property type="entry name" value="AKR"/>
    <property type="match status" value="1"/>
</dbReference>
<keyword evidence="6" id="KW-1185">Reference proteome</keyword>
<dbReference type="Gene3D" id="3.20.20.100">
    <property type="entry name" value="NADP-dependent oxidoreductase domain"/>
    <property type="match status" value="1"/>
</dbReference>
<comment type="caution">
    <text evidence="5">The sequence shown here is derived from an EMBL/GenBank/DDBJ whole genome shotgun (WGS) entry which is preliminary data.</text>
</comment>
<evidence type="ECO:0000313" key="5">
    <source>
        <dbReference type="EMBL" id="MFC7290149.1"/>
    </source>
</evidence>